<keyword evidence="1" id="KW-0812">Transmembrane</keyword>
<comment type="caution">
    <text evidence="2">The sequence shown here is derived from an EMBL/GenBank/DDBJ whole genome shotgun (WGS) entry which is preliminary data.</text>
</comment>
<accession>A0A6V6Z511</accession>
<keyword evidence="3" id="KW-1185">Reference proteome</keyword>
<name>A0A6V6Z511_9FLAO</name>
<evidence type="ECO:0000256" key="1">
    <source>
        <dbReference type="SAM" id="Phobius"/>
    </source>
</evidence>
<evidence type="ECO:0000313" key="3">
    <source>
        <dbReference type="Proteomes" id="UP000530060"/>
    </source>
</evidence>
<evidence type="ECO:0000313" key="2">
    <source>
        <dbReference type="EMBL" id="CAD0006861.1"/>
    </source>
</evidence>
<keyword evidence="1" id="KW-0472">Membrane</keyword>
<dbReference type="AlphaFoldDB" id="A0A6V6Z511"/>
<gene>
    <name evidence="2" type="ORF">FLAT13_03540</name>
</gene>
<dbReference type="Proteomes" id="UP000530060">
    <property type="component" value="Unassembled WGS sequence"/>
</dbReference>
<organism evidence="2 3">
    <name type="scientific">Flavobacterium salmonis</name>
    <dbReference type="NCBI Taxonomy" id="2654844"/>
    <lineage>
        <taxon>Bacteria</taxon>
        <taxon>Pseudomonadati</taxon>
        <taxon>Bacteroidota</taxon>
        <taxon>Flavobacteriia</taxon>
        <taxon>Flavobacteriales</taxon>
        <taxon>Flavobacteriaceae</taxon>
        <taxon>Flavobacterium</taxon>
    </lineage>
</organism>
<protein>
    <submittedName>
        <fullName evidence="2">Uncharacterized protein</fullName>
    </submittedName>
</protein>
<reference evidence="2 3" key="1">
    <citation type="submission" date="2020-06" db="EMBL/GenBank/DDBJ databases">
        <authorList>
            <person name="Criscuolo A."/>
        </authorList>
    </citation>
    <scope>NUCLEOTIDE SEQUENCE [LARGE SCALE GENOMIC DNA]</scope>
    <source>
        <strain evidence="3">CIP 111411</strain>
    </source>
</reference>
<sequence length="80" mass="9264">MKIKRELIYFVSVLIFAFLCLKFPQNRHDKNSNIKTNQLPKEEMLSEETLKSIDSLNKSIDSLTIKNNTKIGPVIEVKIN</sequence>
<dbReference type="EMBL" id="CAIJDP010000079">
    <property type="protein sequence ID" value="CAD0006861.1"/>
    <property type="molecule type" value="Genomic_DNA"/>
</dbReference>
<dbReference type="RefSeq" id="WP_031453592.1">
    <property type="nucleotide sequence ID" value="NZ_CAIJDP010000079.1"/>
</dbReference>
<proteinExistence type="predicted"/>
<feature type="transmembrane region" description="Helical" evidence="1">
    <location>
        <begin position="7"/>
        <end position="24"/>
    </location>
</feature>
<keyword evidence="1" id="KW-1133">Transmembrane helix</keyword>